<evidence type="ECO:0000313" key="2">
    <source>
        <dbReference type="Proteomes" id="UP001164549"/>
    </source>
</evidence>
<evidence type="ECO:0000313" key="1">
    <source>
        <dbReference type="EMBL" id="UYA98744.1"/>
    </source>
</evidence>
<protein>
    <submittedName>
        <fullName evidence="1">Uncharacterized protein</fullName>
    </submittedName>
</protein>
<gene>
    <name evidence="1" type="ORF">IVIADoCa5_74</name>
</gene>
<proteinExistence type="predicted"/>
<organism evidence="1 2">
    <name type="scientific">Xanthomonas phage vB_Xar_IVIA-DoCa5</name>
    <dbReference type="NCBI Taxonomy" id="2975532"/>
    <lineage>
        <taxon>Viruses</taxon>
        <taxon>Duplodnaviria</taxon>
        <taxon>Heunggongvirae</taxon>
        <taxon>Uroviricota</taxon>
        <taxon>Caudoviricetes</taxon>
        <taxon>Mesyanzhinovviridae</taxon>
        <taxon>Bradleyvirinae</taxon>
        <taxon>Docaquintavirus</taxon>
        <taxon>Docaquintavirus doca5</taxon>
    </lineage>
</organism>
<keyword evidence="2" id="KW-1185">Reference proteome</keyword>
<reference evidence="1" key="1">
    <citation type="submission" date="2022-07" db="EMBL/GenBank/DDBJ databases">
        <title>Comparative analysis of new lytic phages for the biological control of phytopathogenic Xanthomonas spp.</title>
        <authorList>
            <person name="Domingo-Calap M.L."/>
            <person name="Bernabeu-Gimeno M."/>
            <person name="Aure C.M."/>
            <person name="Marco-Noales E."/>
            <person name="Domingo-Calap P."/>
        </authorList>
    </citation>
    <scope>NUCLEOTIDE SEQUENCE</scope>
</reference>
<dbReference type="Proteomes" id="UP001164549">
    <property type="component" value="Segment"/>
</dbReference>
<name>A0A9X9JN84_9CAUD</name>
<dbReference type="EMBL" id="ON932079">
    <property type="protein sequence ID" value="UYA98744.1"/>
    <property type="molecule type" value="Genomic_DNA"/>
</dbReference>
<accession>A0A9X9JN84</accession>
<sequence length="138" mass="16754">MRQLMVRRAQRRLVRHLRSTRTQVQVLAELGLFNFRCHENCVEYLRTHPDRDLEVVETIYIDEEEPCLHYVVRDRASGELLEVTLGWRARQLEYYVTRTLLPGDLDNIHREFSRSLAHWLDNFVPWWARKLLRIDRVL</sequence>